<proteinExistence type="inferred from homology"/>
<dbReference type="InterPro" id="IPR036196">
    <property type="entry name" value="Ptyr_pPase_sf"/>
</dbReference>
<evidence type="ECO:0000259" key="5">
    <source>
        <dbReference type="SMART" id="SM00226"/>
    </source>
</evidence>
<dbReference type="EMBL" id="JBBVGT010000002">
    <property type="protein sequence ID" value="MFB5945404.1"/>
    <property type="molecule type" value="Genomic_DNA"/>
</dbReference>
<keyword evidence="4" id="KW-0904">Protein phosphatase</keyword>
<keyword evidence="7" id="KW-1185">Reference proteome</keyword>
<dbReference type="Gene3D" id="3.40.50.2300">
    <property type="match status" value="1"/>
</dbReference>
<evidence type="ECO:0000313" key="6">
    <source>
        <dbReference type="EMBL" id="MFB5945404.1"/>
    </source>
</evidence>
<feature type="domain" description="Phosphotyrosine protein phosphatase I" evidence="5">
    <location>
        <begin position="1"/>
        <end position="143"/>
    </location>
</feature>
<sequence length="152" mass="17402">MRILIVCLGNICRSPLGHGCLEHLVSEAGLEWEVDSAGTGAWHIGNMPDKRAIAVAKKNNIDISHQRARQIQTSDFDKFDHIFVMDQQNYDDVLALAANDKQRSKVKLFLGEETYVKDPYWDDTLFEPVFNQIFEHSRQLIEELSNKPTNTE</sequence>
<dbReference type="PRINTS" id="PR00719">
    <property type="entry name" value="LMWPTPASE"/>
</dbReference>
<organism evidence="6 7">
    <name type="scientific">Albibacterium profundi</name>
    <dbReference type="NCBI Taxonomy" id="3134906"/>
    <lineage>
        <taxon>Bacteria</taxon>
        <taxon>Pseudomonadati</taxon>
        <taxon>Bacteroidota</taxon>
        <taxon>Sphingobacteriia</taxon>
        <taxon>Sphingobacteriales</taxon>
        <taxon>Sphingobacteriaceae</taxon>
        <taxon>Albibacterium</taxon>
    </lineage>
</organism>
<dbReference type="SUPFAM" id="SSF52788">
    <property type="entry name" value="Phosphotyrosine protein phosphatases I"/>
    <property type="match status" value="1"/>
</dbReference>
<comment type="similarity">
    <text evidence="1">Belongs to the low molecular weight phosphotyrosine protein phosphatase family.</text>
</comment>
<dbReference type="InterPro" id="IPR050438">
    <property type="entry name" value="LMW_PTPase"/>
</dbReference>
<dbReference type="PANTHER" id="PTHR11717">
    <property type="entry name" value="LOW MOLECULAR WEIGHT PROTEIN TYROSINE PHOSPHATASE"/>
    <property type="match status" value="1"/>
</dbReference>
<gene>
    <name evidence="6" type="ORF">WKR92_06140</name>
</gene>
<dbReference type="Pfam" id="PF01451">
    <property type="entry name" value="LMWPc"/>
    <property type="match status" value="1"/>
</dbReference>
<dbReference type="SMART" id="SM00226">
    <property type="entry name" value="LMWPc"/>
    <property type="match status" value="1"/>
</dbReference>
<protein>
    <recommendedName>
        <fullName evidence="2">protein-tyrosine-phosphatase</fullName>
        <ecNumber evidence="2">3.1.3.48</ecNumber>
    </recommendedName>
</protein>
<name>A0ABV5CCX3_9SPHI</name>
<keyword evidence="3 6" id="KW-0378">Hydrolase</keyword>
<accession>A0ABV5CCX3</accession>
<evidence type="ECO:0000256" key="1">
    <source>
        <dbReference type="ARBA" id="ARBA00011063"/>
    </source>
</evidence>
<evidence type="ECO:0000256" key="3">
    <source>
        <dbReference type="ARBA" id="ARBA00022801"/>
    </source>
</evidence>
<dbReference type="CDD" id="cd16343">
    <property type="entry name" value="LMWPTP"/>
    <property type="match status" value="1"/>
</dbReference>
<dbReference type="Proteomes" id="UP001580928">
    <property type="component" value="Unassembled WGS sequence"/>
</dbReference>
<evidence type="ECO:0000256" key="2">
    <source>
        <dbReference type="ARBA" id="ARBA00013064"/>
    </source>
</evidence>
<dbReference type="RefSeq" id="WP_375556945.1">
    <property type="nucleotide sequence ID" value="NZ_JBBVGT010000002.1"/>
</dbReference>
<dbReference type="EC" id="3.1.3.48" evidence="2"/>
<evidence type="ECO:0000313" key="7">
    <source>
        <dbReference type="Proteomes" id="UP001580928"/>
    </source>
</evidence>
<evidence type="ECO:0000256" key="4">
    <source>
        <dbReference type="ARBA" id="ARBA00022912"/>
    </source>
</evidence>
<comment type="caution">
    <text evidence="6">The sequence shown here is derived from an EMBL/GenBank/DDBJ whole genome shotgun (WGS) entry which is preliminary data.</text>
</comment>
<dbReference type="InterPro" id="IPR017867">
    <property type="entry name" value="Tyr_phospatase_low_mol_wt"/>
</dbReference>
<dbReference type="InterPro" id="IPR023485">
    <property type="entry name" value="Ptyr_pPase"/>
</dbReference>
<reference evidence="6 7" key="1">
    <citation type="submission" date="2024-04" db="EMBL/GenBank/DDBJ databases">
        <title>Albibacterium profundi sp. nov., isolated from sediment of the Challenger Deep of Mariana Trench.</title>
        <authorList>
            <person name="Wang Y."/>
        </authorList>
    </citation>
    <scope>NUCLEOTIDE SEQUENCE [LARGE SCALE GENOMIC DNA]</scope>
    <source>
        <strain evidence="6 7">RHL897</strain>
    </source>
</reference>
<dbReference type="GO" id="GO:0004725">
    <property type="term" value="F:protein tyrosine phosphatase activity"/>
    <property type="evidence" value="ECO:0007669"/>
    <property type="project" value="UniProtKB-EC"/>
</dbReference>
<dbReference type="PANTHER" id="PTHR11717:SF7">
    <property type="entry name" value="LOW MOLECULAR WEIGHT PHOSPHOTYROSINE PROTEIN PHOSPHATASE"/>
    <property type="match status" value="1"/>
</dbReference>